<sequence length="112" mass="12089">MKTPRIMLLIVLMIGSGHALADFPEGDDPDASPEQELEERTFEIVVRGLPSGFGPAWKGVQPIADIDGLSLQSVDADRNRIVVRGGEQPSRSALTEALENSGISVVYITERS</sequence>
<gene>
    <name evidence="2" type="ORF">SAMN04488052_101644</name>
</gene>
<accession>A0A1H8QLP5</accession>
<dbReference type="STRING" id="406100.SAMN04488052_101644"/>
<dbReference type="EMBL" id="FOEG01000001">
    <property type="protein sequence ID" value="SEO54938.1"/>
    <property type="molecule type" value="Genomic_DNA"/>
</dbReference>
<dbReference type="RefSeq" id="WP_139209127.1">
    <property type="nucleotide sequence ID" value="NZ_FOEG01000001.1"/>
</dbReference>
<evidence type="ECO:0000313" key="2">
    <source>
        <dbReference type="EMBL" id="SEO54938.1"/>
    </source>
</evidence>
<proteinExistence type="predicted"/>
<feature type="chain" id="PRO_5011599763" evidence="1">
    <location>
        <begin position="22"/>
        <end position="112"/>
    </location>
</feature>
<protein>
    <submittedName>
        <fullName evidence="2">Uncharacterized protein</fullName>
    </submittedName>
</protein>
<evidence type="ECO:0000256" key="1">
    <source>
        <dbReference type="SAM" id="SignalP"/>
    </source>
</evidence>
<feature type="signal peptide" evidence="1">
    <location>
        <begin position="1"/>
        <end position="21"/>
    </location>
</feature>
<dbReference type="Proteomes" id="UP000199657">
    <property type="component" value="Unassembled WGS sequence"/>
</dbReference>
<reference evidence="2 3" key="1">
    <citation type="submission" date="2016-10" db="EMBL/GenBank/DDBJ databases">
        <authorList>
            <person name="de Groot N.N."/>
        </authorList>
    </citation>
    <scope>NUCLEOTIDE SEQUENCE [LARGE SCALE GENOMIC DNA]</scope>
    <source>
        <strain evidence="2 3">CGMCC 1.6291</strain>
    </source>
</reference>
<evidence type="ECO:0000313" key="3">
    <source>
        <dbReference type="Proteomes" id="UP000199657"/>
    </source>
</evidence>
<keyword evidence="3" id="KW-1185">Reference proteome</keyword>
<dbReference type="AlphaFoldDB" id="A0A1H8QLP5"/>
<name>A0A1H8QLP5_9GAMM</name>
<organism evidence="2 3">
    <name type="scientific">Aquisalimonas asiatica</name>
    <dbReference type="NCBI Taxonomy" id="406100"/>
    <lineage>
        <taxon>Bacteria</taxon>
        <taxon>Pseudomonadati</taxon>
        <taxon>Pseudomonadota</taxon>
        <taxon>Gammaproteobacteria</taxon>
        <taxon>Chromatiales</taxon>
        <taxon>Ectothiorhodospiraceae</taxon>
        <taxon>Aquisalimonas</taxon>
    </lineage>
</organism>
<keyword evidence="1" id="KW-0732">Signal</keyword>